<accession>A0A0A1IUM5</accession>
<dbReference type="Proteomes" id="UP000030230">
    <property type="component" value="Segment"/>
</dbReference>
<dbReference type="GeneID" id="23679267"/>
<dbReference type="OrthoDB" id="23591at10239"/>
<dbReference type="KEGG" id="vg:23679267"/>
<reference evidence="2" key="1">
    <citation type="journal article" date="2015" name="PLoS ONE">
        <title>Investigation of a Large Collection of Pseudomonas aeruginosa Bacteriophages Collected from a Single Environmental Source in Abidjan, Cote d'Ivoire.</title>
        <authorList>
            <person name="Essoh C."/>
            <person name="Latino L."/>
            <person name="Midoux C."/>
            <person name="Blouin Y."/>
            <person name="Loukou G."/>
            <person name="Nguetta S.P."/>
            <person name="Lathro S."/>
            <person name="Cablanmian A."/>
            <person name="Kouassi A.K."/>
            <person name="Vergnaud G."/>
            <person name="Pourcel C."/>
        </authorList>
    </citation>
    <scope>NUCLEOTIDE SEQUENCE [LARGE SCALE GENOMIC DNA]</scope>
</reference>
<dbReference type="EMBL" id="LN610573">
    <property type="protein sequence ID" value="CEF89206.1"/>
    <property type="molecule type" value="Genomic_DNA"/>
</dbReference>
<name>A0A0A1IUM5_9CAUD</name>
<sequence length="61" mass="7381">MQSQFQNILKSLEIARQIRDDEEFARLVELGMVQADIMNESFYWVDMQGRFRQYTPHGFEH</sequence>
<proteinExistence type="predicted"/>
<dbReference type="RefSeq" id="YP_009124497.1">
    <property type="nucleotide sequence ID" value="NC_026587.1"/>
</dbReference>
<organism evidence="1 2">
    <name type="scientific">Pseudomonas phage vB_PaeM_PAO1_Ab03</name>
    <dbReference type="NCBI Taxonomy" id="1548901"/>
    <lineage>
        <taxon>Viruses</taxon>
        <taxon>Duplodnaviria</taxon>
        <taxon>Heunggongvirae</taxon>
        <taxon>Uroviricota</taxon>
        <taxon>Caudoviricetes</taxon>
        <taxon>Vandenendeviridae</taxon>
        <taxon>Nankokuvirus</taxon>
        <taxon>Nankokuvirus Ab03</taxon>
    </lineage>
</organism>
<protein>
    <submittedName>
        <fullName evidence="1">Uncharacterized protein</fullName>
    </submittedName>
</protein>
<gene>
    <name evidence="1" type="primary">ORF101</name>
</gene>
<evidence type="ECO:0000313" key="2">
    <source>
        <dbReference type="Proteomes" id="UP000030230"/>
    </source>
</evidence>
<evidence type="ECO:0000313" key="1">
    <source>
        <dbReference type="EMBL" id="CEF89206.1"/>
    </source>
</evidence>
<keyword evidence="2" id="KW-1185">Reference proteome</keyword>